<dbReference type="EMBL" id="JACIGM010000036">
    <property type="protein sequence ID" value="MBB4279663.1"/>
    <property type="molecule type" value="Genomic_DNA"/>
</dbReference>
<evidence type="ECO:0000259" key="1">
    <source>
        <dbReference type="Pfam" id="PF05050"/>
    </source>
</evidence>
<dbReference type="Gene3D" id="3.40.50.150">
    <property type="entry name" value="Vaccinia Virus protein VP39"/>
    <property type="match status" value="1"/>
</dbReference>
<dbReference type="InterPro" id="IPR029063">
    <property type="entry name" value="SAM-dependent_MTases_sf"/>
</dbReference>
<dbReference type="GO" id="GO:0032259">
    <property type="term" value="P:methylation"/>
    <property type="evidence" value="ECO:0007669"/>
    <property type="project" value="UniProtKB-KW"/>
</dbReference>
<feature type="domain" description="Methyltransferase FkbM" evidence="1">
    <location>
        <begin position="85"/>
        <end position="221"/>
    </location>
</feature>
<keyword evidence="2" id="KW-0808">Transferase</keyword>
<proteinExistence type="predicted"/>
<accession>A0A7W6RXA8</accession>
<dbReference type="NCBIfam" id="TIGR01444">
    <property type="entry name" value="fkbM_fam"/>
    <property type="match status" value="1"/>
</dbReference>
<evidence type="ECO:0000313" key="3">
    <source>
        <dbReference type="Proteomes" id="UP000533641"/>
    </source>
</evidence>
<sequence>MKAFDYKAIFRPKKPQAKLIQYPHTTGPINIAVADGVVSDVIQKKIKDGRYEKHEARTIPKLMIDDEILLELGAGVGVISTLGWLSGKVREVHCFEADPRLIELIKETHTQNGVKGYVYNQILSSDADLVAQGLMDFHIREHFYGNSTITSVGREVKETVKVPVVAITEAISKIQPTVIACDIEGGELGLFDEVEMPSVKTIMLETHQAALKGHGMRQVFHEMHKADFHYDERYSCGSVSVFSRIY</sequence>
<gene>
    <name evidence="2" type="ORF">GGE12_007482</name>
</gene>
<dbReference type="Proteomes" id="UP000533641">
    <property type="component" value="Unassembled WGS sequence"/>
</dbReference>
<dbReference type="InterPro" id="IPR006342">
    <property type="entry name" value="FkbM_mtfrase"/>
</dbReference>
<protein>
    <submittedName>
        <fullName evidence="2">FkbM family methyltransferase</fullName>
    </submittedName>
</protein>
<dbReference type="SUPFAM" id="SSF53335">
    <property type="entry name" value="S-adenosyl-L-methionine-dependent methyltransferases"/>
    <property type="match status" value="1"/>
</dbReference>
<keyword evidence="2" id="KW-0489">Methyltransferase</keyword>
<dbReference type="GO" id="GO:0008168">
    <property type="term" value="F:methyltransferase activity"/>
    <property type="evidence" value="ECO:0007669"/>
    <property type="project" value="UniProtKB-KW"/>
</dbReference>
<dbReference type="AlphaFoldDB" id="A0A7W6RXA8"/>
<reference evidence="2 3" key="1">
    <citation type="submission" date="2020-08" db="EMBL/GenBank/DDBJ databases">
        <title>Genomic Encyclopedia of Type Strains, Phase IV (KMG-V): Genome sequencing to study the core and pangenomes of soil and plant-associated prokaryotes.</title>
        <authorList>
            <person name="Whitman W."/>
        </authorList>
    </citation>
    <scope>NUCLEOTIDE SEQUENCE [LARGE SCALE GENOMIC DNA]</scope>
    <source>
        <strain evidence="2 3">SEMIA 402</strain>
    </source>
</reference>
<dbReference type="RefSeq" id="WP_183931324.1">
    <property type="nucleotide sequence ID" value="NZ_JACIGM010000036.1"/>
</dbReference>
<evidence type="ECO:0000313" key="2">
    <source>
        <dbReference type="EMBL" id="MBB4279663.1"/>
    </source>
</evidence>
<dbReference type="Pfam" id="PF05050">
    <property type="entry name" value="Methyltransf_21"/>
    <property type="match status" value="1"/>
</dbReference>
<name>A0A7W6RXA8_9HYPH</name>
<comment type="caution">
    <text evidence="2">The sequence shown here is derived from an EMBL/GenBank/DDBJ whole genome shotgun (WGS) entry which is preliminary data.</text>
</comment>
<organism evidence="2 3">
    <name type="scientific">Rhizobium mongolense</name>
    <dbReference type="NCBI Taxonomy" id="57676"/>
    <lineage>
        <taxon>Bacteria</taxon>
        <taxon>Pseudomonadati</taxon>
        <taxon>Pseudomonadota</taxon>
        <taxon>Alphaproteobacteria</taxon>
        <taxon>Hyphomicrobiales</taxon>
        <taxon>Rhizobiaceae</taxon>
        <taxon>Rhizobium/Agrobacterium group</taxon>
        <taxon>Rhizobium</taxon>
    </lineage>
</organism>